<dbReference type="InterPro" id="IPR041698">
    <property type="entry name" value="Methyltransf_25"/>
</dbReference>
<keyword evidence="2" id="KW-0489">Methyltransferase</keyword>
<dbReference type="GO" id="GO:0008168">
    <property type="term" value="F:methyltransferase activity"/>
    <property type="evidence" value="ECO:0007669"/>
    <property type="project" value="UniProtKB-KW"/>
</dbReference>
<dbReference type="PANTHER" id="PTHR44068:SF11">
    <property type="entry name" value="GERANYL DIPHOSPHATE 2-C-METHYLTRANSFERASE"/>
    <property type="match status" value="1"/>
</dbReference>
<evidence type="ECO:0000313" key="3">
    <source>
        <dbReference type="Proteomes" id="UP000285138"/>
    </source>
</evidence>
<gene>
    <name evidence="2" type="ORF">D5R97_09615</name>
</gene>
<dbReference type="EMBL" id="QZAA01000265">
    <property type="protein sequence ID" value="RQD73292.1"/>
    <property type="molecule type" value="Genomic_DNA"/>
</dbReference>
<dbReference type="Gene3D" id="3.40.50.150">
    <property type="entry name" value="Vaccinia Virus protein VP39"/>
    <property type="match status" value="1"/>
</dbReference>
<dbReference type="Proteomes" id="UP000285138">
    <property type="component" value="Unassembled WGS sequence"/>
</dbReference>
<dbReference type="Pfam" id="PF13649">
    <property type="entry name" value="Methyltransf_25"/>
    <property type="match status" value="1"/>
</dbReference>
<dbReference type="InterPro" id="IPR050447">
    <property type="entry name" value="Erg6_SMT_methyltransf"/>
</dbReference>
<dbReference type="PANTHER" id="PTHR44068">
    <property type="entry name" value="ZGC:194242"/>
    <property type="match status" value="1"/>
</dbReference>
<sequence length="269" mass="30590">MYNAENYLKRLELSNILREPIIRTIMDTMQLPPGSKGLDAGCGTGFYTLMLSEVIGDRGHVTGLDIEEYFLARGRSLADKSGLTERVSFIKGDIRMLPFNDDSFDWVFSMDLIGYLPTDPVELLKKLARTVKPGGSIYILNWSSQMLLPGYPVLEARLNTTSSGIAPFNAKMKPELHSMRALEWFHQAGLRETNVRTYVGDISAPLSKQTQKALLDLFEMRWGKDNPELPEDDQLEYQRLCRNESPDLILNLPGYYGFFTYSLFRGRVL</sequence>
<evidence type="ECO:0000313" key="2">
    <source>
        <dbReference type="EMBL" id="RQD73292.1"/>
    </source>
</evidence>
<protein>
    <submittedName>
        <fullName evidence="2">Class I SAM-dependent methyltransferase</fullName>
    </submittedName>
</protein>
<name>A0A424YAA2_9FIRM</name>
<dbReference type="GO" id="GO:0032259">
    <property type="term" value="P:methylation"/>
    <property type="evidence" value="ECO:0007669"/>
    <property type="project" value="UniProtKB-KW"/>
</dbReference>
<feature type="domain" description="Methyltransferase" evidence="1">
    <location>
        <begin position="38"/>
        <end position="135"/>
    </location>
</feature>
<accession>A0A424YAA2</accession>
<dbReference type="CDD" id="cd02440">
    <property type="entry name" value="AdoMet_MTases"/>
    <property type="match status" value="1"/>
</dbReference>
<dbReference type="SUPFAM" id="SSF53335">
    <property type="entry name" value="S-adenosyl-L-methionine-dependent methyltransferases"/>
    <property type="match status" value="1"/>
</dbReference>
<comment type="caution">
    <text evidence="2">The sequence shown here is derived from an EMBL/GenBank/DDBJ whole genome shotgun (WGS) entry which is preliminary data.</text>
</comment>
<keyword evidence="2" id="KW-0808">Transferase</keyword>
<organism evidence="2 3">
    <name type="scientific">Candidatus Syntrophonatronum acetioxidans</name>
    <dbReference type="NCBI Taxonomy" id="1795816"/>
    <lineage>
        <taxon>Bacteria</taxon>
        <taxon>Bacillati</taxon>
        <taxon>Bacillota</taxon>
        <taxon>Clostridia</taxon>
        <taxon>Eubacteriales</taxon>
        <taxon>Syntrophomonadaceae</taxon>
        <taxon>Candidatus Syntrophonatronum</taxon>
    </lineage>
</organism>
<dbReference type="InterPro" id="IPR029063">
    <property type="entry name" value="SAM-dependent_MTases_sf"/>
</dbReference>
<evidence type="ECO:0000259" key="1">
    <source>
        <dbReference type="Pfam" id="PF13649"/>
    </source>
</evidence>
<reference evidence="2 3" key="1">
    <citation type="submission" date="2018-08" db="EMBL/GenBank/DDBJ databases">
        <title>The metabolism and importance of syntrophic acetate oxidation coupled to methane or sulfide production in haloalkaline environments.</title>
        <authorList>
            <person name="Timmers P.H.A."/>
            <person name="Vavourakis C.D."/>
            <person name="Sorokin D.Y."/>
            <person name="Sinninghe Damste J.S."/>
            <person name="Muyzer G."/>
            <person name="Stams A.J.M."/>
            <person name="Plugge C.M."/>
        </authorList>
    </citation>
    <scope>NUCLEOTIDE SEQUENCE [LARGE SCALE GENOMIC DNA]</scope>
    <source>
        <strain evidence="2">MSAO_Bac1</strain>
    </source>
</reference>
<proteinExistence type="predicted"/>
<dbReference type="AlphaFoldDB" id="A0A424YAA2"/>